<dbReference type="SUPFAM" id="SSF81648">
    <property type="entry name" value="a domain/subunit of cytochrome bc1 complex (Ubiquinol-cytochrome c reductase)"/>
    <property type="match status" value="1"/>
</dbReference>
<keyword evidence="7 10" id="KW-1133">Transmembrane helix</keyword>
<organism evidence="12 13">
    <name type="scientific">Candidatus Schekmanbacteria bacterium RIFCSPLOWO2_12_FULL_38_15</name>
    <dbReference type="NCBI Taxonomy" id="1817883"/>
    <lineage>
        <taxon>Bacteria</taxon>
        <taxon>Candidatus Schekmaniibacteriota</taxon>
    </lineage>
</organism>
<dbReference type="EMBL" id="MGDI01000032">
    <property type="protein sequence ID" value="OGL52243.1"/>
    <property type="molecule type" value="Genomic_DNA"/>
</dbReference>
<keyword evidence="9 10" id="KW-0472">Membrane</keyword>
<keyword evidence="3" id="KW-0349">Heme</keyword>
<dbReference type="InterPro" id="IPR005798">
    <property type="entry name" value="Cyt_b/b6_C"/>
</dbReference>
<sequence length="278" mass="32136">MLFLVIFFTYLGLKKASLNDVAKKLENNGGTKSNPKAIEKVHVWPELVFRELIVMILVTVFLTVWSILLDAPLEEPANPTKTPNPAKAPWYFLGLQEMLVYYDPWIAGVLLPLLIIFGLMAIPYIDTNPKGNGYYTLSERKFAVTTFLFGFLILWVFLIIVGTFLRGPGWNFFSPYEKWDTYKVEPLTNVNLSEILGLNPKSHWIIRELPGFFLLILYFFGLPLILAILKRDFYKSLGFLRFVITIVLLLIMLALPIKMFLTWTINLKYLIVTPWFNI</sequence>
<reference evidence="12 13" key="1">
    <citation type="journal article" date="2016" name="Nat. Commun.">
        <title>Thousands of microbial genomes shed light on interconnected biogeochemical processes in an aquifer system.</title>
        <authorList>
            <person name="Anantharaman K."/>
            <person name="Brown C.T."/>
            <person name="Hug L.A."/>
            <person name="Sharon I."/>
            <person name="Castelle C.J."/>
            <person name="Probst A.J."/>
            <person name="Thomas B.C."/>
            <person name="Singh A."/>
            <person name="Wilkins M.J."/>
            <person name="Karaoz U."/>
            <person name="Brodie E.L."/>
            <person name="Williams K.H."/>
            <person name="Hubbard S.S."/>
            <person name="Banfield J.F."/>
        </authorList>
    </citation>
    <scope>NUCLEOTIDE SEQUENCE [LARGE SCALE GENOMIC DNA]</scope>
</reference>
<feature type="domain" description="Cytochrome b/b6 C-terminal region profile" evidence="11">
    <location>
        <begin position="28"/>
        <end position="162"/>
    </location>
</feature>
<dbReference type="InterPro" id="IPR027387">
    <property type="entry name" value="Cytb/b6-like_sf"/>
</dbReference>
<protein>
    <recommendedName>
        <fullName evidence="11">Cytochrome b/b6 C-terminal region profile domain-containing protein</fullName>
    </recommendedName>
</protein>
<evidence type="ECO:0000259" key="11">
    <source>
        <dbReference type="PROSITE" id="PS51003"/>
    </source>
</evidence>
<evidence type="ECO:0000256" key="9">
    <source>
        <dbReference type="ARBA" id="ARBA00023136"/>
    </source>
</evidence>
<feature type="transmembrane region" description="Helical" evidence="10">
    <location>
        <begin position="146"/>
        <end position="165"/>
    </location>
</feature>
<dbReference type="GO" id="GO:0016020">
    <property type="term" value="C:membrane"/>
    <property type="evidence" value="ECO:0007669"/>
    <property type="project" value="UniProtKB-SubCell"/>
</dbReference>
<keyword evidence="6" id="KW-0249">Electron transport</keyword>
<dbReference type="GO" id="GO:0046872">
    <property type="term" value="F:metal ion binding"/>
    <property type="evidence" value="ECO:0007669"/>
    <property type="project" value="UniProtKB-KW"/>
</dbReference>
<feature type="transmembrane region" description="Helical" evidence="10">
    <location>
        <begin position="47"/>
        <end position="68"/>
    </location>
</feature>
<dbReference type="InterPro" id="IPR036150">
    <property type="entry name" value="Cyt_b/b6_C_sf"/>
</dbReference>
<evidence type="ECO:0000313" key="13">
    <source>
        <dbReference type="Proteomes" id="UP000178082"/>
    </source>
</evidence>
<evidence type="ECO:0000256" key="8">
    <source>
        <dbReference type="ARBA" id="ARBA00023004"/>
    </source>
</evidence>
<keyword evidence="4 10" id="KW-0812">Transmembrane</keyword>
<comment type="caution">
    <text evidence="12">The sequence shown here is derived from an EMBL/GenBank/DDBJ whole genome shotgun (WGS) entry which is preliminary data.</text>
</comment>
<evidence type="ECO:0000256" key="6">
    <source>
        <dbReference type="ARBA" id="ARBA00022982"/>
    </source>
</evidence>
<dbReference type="GO" id="GO:0016491">
    <property type="term" value="F:oxidoreductase activity"/>
    <property type="evidence" value="ECO:0007669"/>
    <property type="project" value="InterPro"/>
</dbReference>
<evidence type="ECO:0000256" key="7">
    <source>
        <dbReference type="ARBA" id="ARBA00022989"/>
    </source>
</evidence>
<evidence type="ECO:0000256" key="3">
    <source>
        <dbReference type="ARBA" id="ARBA00022617"/>
    </source>
</evidence>
<comment type="subcellular location">
    <subcellularLocation>
        <location evidence="1">Membrane</location>
        <topology evidence="1">Multi-pass membrane protein</topology>
    </subcellularLocation>
</comment>
<evidence type="ECO:0000313" key="12">
    <source>
        <dbReference type="EMBL" id="OGL52243.1"/>
    </source>
</evidence>
<dbReference type="Gene3D" id="1.20.810.10">
    <property type="entry name" value="Cytochrome Bc1 Complex, Chain C"/>
    <property type="match status" value="1"/>
</dbReference>
<evidence type="ECO:0000256" key="2">
    <source>
        <dbReference type="ARBA" id="ARBA00022448"/>
    </source>
</evidence>
<evidence type="ECO:0000256" key="5">
    <source>
        <dbReference type="ARBA" id="ARBA00022723"/>
    </source>
</evidence>
<dbReference type="GO" id="GO:0009055">
    <property type="term" value="F:electron transfer activity"/>
    <property type="evidence" value="ECO:0007669"/>
    <property type="project" value="InterPro"/>
</dbReference>
<feature type="transmembrane region" description="Helical" evidence="10">
    <location>
        <begin position="241"/>
        <end position="265"/>
    </location>
</feature>
<evidence type="ECO:0000256" key="4">
    <source>
        <dbReference type="ARBA" id="ARBA00022692"/>
    </source>
</evidence>
<dbReference type="AlphaFoldDB" id="A0A1F7SEP2"/>
<dbReference type="Pfam" id="PF00032">
    <property type="entry name" value="Cytochrom_B_C"/>
    <property type="match status" value="1"/>
</dbReference>
<dbReference type="STRING" id="1817883.A3G31_02985"/>
<evidence type="ECO:0000256" key="1">
    <source>
        <dbReference type="ARBA" id="ARBA00004141"/>
    </source>
</evidence>
<dbReference type="PROSITE" id="PS51003">
    <property type="entry name" value="CYTB_CTER"/>
    <property type="match status" value="1"/>
</dbReference>
<name>A0A1F7SEP2_9BACT</name>
<keyword evidence="5" id="KW-0479">Metal-binding</keyword>
<keyword evidence="8" id="KW-0408">Iron</keyword>
<proteinExistence type="predicted"/>
<dbReference type="Proteomes" id="UP000178082">
    <property type="component" value="Unassembled WGS sequence"/>
</dbReference>
<keyword evidence="2" id="KW-0813">Transport</keyword>
<feature type="transmembrane region" description="Helical" evidence="10">
    <location>
        <begin position="209"/>
        <end position="229"/>
    </location>
</feature>
<accession>A0A1F7SEP2</accession>
<evidence type="ECO:0000256" key="10">
    <source>
        <dbReference type="SAM" id="Phobius"/>
    </source>
</evidence>
<feature type="transmembrane region" description="Helical" evidence="10">
    <location>
        <begin position="105"/>
        <end position="125"/>
    </location>
</feature>
<gene>
    <name evidence="12" type="ORF">A3G31_02985</name>
</gene>